<dbReference type="PANTHER" id="PTHR33803">
    <property type="entry name" value="IS1478 TRANSPOSASE"/>
    <property type="match status" value="1"/>
</dbReference>
<dbReference type="EMBL" id="JBIGHW010000004">
    <property type="protein sequence ID" value="MFG6440728.1"/>
    <property type="molecule type" value="Genomic_DNA"/>
</dbReference>
<accession>A0ABW7FHC2</accession>
<organism evidence="1 2">
    <name type="scientific">Pelomonas margarita</name>
    <dbReference type="NCBI Taxonomy" id="3299031"/>
    <lineage>
        <taxon>Bacteria</taxon>
        <taxon>Pseudomonadati</taxon>
        <taxon>Pseudomonadota</taxon>
        <taxon>Betaproteobacteria</taxon>
        <taxon>Burkholderiales</taxon>
        <taxon>Sphaerotilaceae</taxon>
        <taxon>Roseateles</taxon>
    </lineage>
</organism>
<dbReference type="PANTHER" id="PTHR33803:SF3">
    <property type="entry name" value="BLL1974 PROTEIN"/>
    <property type="match status" value="1"/>
</dbReference>
<evidence type="ECO:0000313" key="1">
    <source>
        <dbReference type="EMBL" id="MFG6440728.1"/>
    </source>
</evidence>
<evidence type="ECO:0000313" key="2">
    <source>
        <dbReference type="Proteomes" id="UP001606301"/>
    </source>
</evidence>
<dbReference type="RefSeq" id="WP_394396858.1">
    <property type="nucleotide sequence ID" value="NZ_JBIGHW010000004.1"/>
</dbReference>
<comment type="caution">
    <text evidence="1">The sequence shown here is derived from an EMBL/GenBank/DDBJ whole genome shotgun (WGS) entry which is preliminary data.</text>
</comment>
<dbReference type="Proteomes" id="UP001606301">
    <property type="component" value="Unassembled WGS sequence"/>
</dbReference>
<reference evidence="1 2" key="1">
    <citation type="submission" date="2024-08" db="EMBL/GenBank/DDBJ databases">
        <authorList>
            <person name="Lu H."/>
        </authorList>
    </citation>
    <scope>NUCLEOTIDE SEQUENCE [LARGE SCALE GENOMIC DNA]</scope>
    <source>
        <strain evidence="1 2">LKC17W</strain>
    </source>
</reference>
<sequence>MRWRKRIGEAGCEWLLAHSIEAARRAGVIKRSSLQTVVLDTTVQPKAIAHSTNSRLLNRAREQLVVGPAKRLQPA</sequence>
<name>A0ABW7FHC2_9BURK</name>
<evidence type="ECO:0008006" key="3">
    <source>
        <dbReference type="Google" id="ProtNLM"/>
    </source>
</evidence>
<gene>
    <name evidence="1" type="ORF">ACG0Z3_08540</name>
</gene>
<protein>
    <recommendedName>
        <fullName evidence="3">Transposase</fullName>
    </recommendedName>
</protein>
<proteinExistence type="predicted"/>
<keyword evidence="2" id="KW-1185">Reference proteome</keyword>